<sequence length="235" mass="25131">MTPAVPLPRSLLTLPAEVGDLMDHTPESAYAHLRDTRPALFSSPPGDGAIGIMHWPMTEGQVLHRDEERVVLEDPVVLPDGRHERLLRVLAARPEPQVAVLPLLDAQVVLVDRFRHAARTWTREILRGPGVADVSDAQNAAGQLEDLLGASTSEVIGLGQVHPDPAILAEPVMLYAARIDSVGELGRGAGIRRVRVVAFAEAEQMALTGQVTDAVTITSLFRARQAGLGEAGPAV</sequence>
<dbReference type="Gene3D" id="3.90.79.10">
    <property type="entry name" value="Nucleoside Triphosphate Pyrophosphohydrolase"/>
    <property type="match status" value="1"/>
</dbReference>
<dbReference type="InterPro" id="IPR015797">
    <property type="entry name" value="NUDIX_hydrolase-like_dom_sf"/>
</dbReference>
<protein>
    <submittedName>
        <fullName evidence="1">Uncharacterized protein</fullName>
    </submittedName>
</protein>
<name>A0ABT6AEX7_9ACTN</name>
<reference evidence="1 2" key="1">
    <citation type="submission" date="2023-03" db="EMBL/GenBank/DDBJ databases">
        <title>Draft genome sequence of Streptomyces sp. K1PA1 isolated from peat swamp forest in Thailand.</title>
        <authorList>
            <person name="Klaysubun C."/>
            <person name="Duangmal K."/>
        </authorList>
    </citation>
    <scope>NUCLEOTIDE SEQUENCE [LARGE SCALE GENOMIC DNA]</scope>
    <source>
        <strain evidence="1 2">K1PA1</strain>
    </source>
</reference>
<comment type="caution">
    <text evidence="1">The sequence shown here is derived from an EMBL/GenBank/DDBJ whole genome shotgun (WGS) entry which is preliminary data.</text>
</comment>
<proteinExistence type="predicted"/>
<organism evidence="1 2">
    <name type="scientific">Streptomyces tropicalis</name>
    <dbReference type="NCBI Taxonomy" id="3034234"/>
    <lineage>
        <taxon>Bacteria</taxon>
        <taxon>Bacillati</taxon>
        <taxon>Actinomycetota</taxon>
        <taxon>Actinomycetes</taxon>
        <taxon>Kitasatosporales</taxon>
        <taxon>Streptomycetaceae</taxon>
        <taxon>Streptomyces</taxon>
    </lineage>
</organism>
<dbReference type="SUPFAM" id="SSF55811">
    <property type="entry name" value="Nudix"/>
    <property type="match status" value="1"/>
</dbReference>
<gene>
    <name evidence="1" type="ORF">P3H78_31360</name>
</gene>
<dbReference type="RefSeq" id="WP_018521528.1">
    <property type="nucleotide sequence ID" value="NZ_JARJBB010000037.1"/>
</dbReference>
<accession>A0ABT6AEX7</accession>
<evidence type="ECO:0000313" key="1">
    <source>
        <dbReference type="EMBL" id="MDF3303033.1"/>
    </source>
</evidence>
<keyword evidence="2" id="KW-1185">Reference proteome</keyword>
<evidence type="ECO:0000313" key="2">
    <source>
        <dbReference type="Proteomes" id="UP001221150"/>
    </source>
</evidence>
<dbReference type="EMBL" id="JARJBB010000037">
    <property type="protein sequence ID" value="MDF3303033.1"/>
    <property type="molecule type" value="Genomic_DNA"/>
</dbReference>
<dbReference type="Proteomes" id="UP001221150">
    <property type="component" value="Unassembled WGS sequence"/>
</dbReference>